<sequence length="346" mass="37419">MSPASSTEHPVVPASLAEWLSDALGDPGPFGLERLSGGNSNETLLLTSDRGRWIMRRPPQAAIAPSAHNMEREHRMLVALAGTGVPAPAPAAVCGDHDVPGAPFLVMEAVDGHSLTTELPPGYAPDAATATRIGEATIDALADLHSVDWRARGLEGFGRPDGFLDRQVPRWSKQLERYRHRELPHFDELAAWLAEHLPPAGAPGILHGDFHLDNVLLTPAPEIRAAAIIDWEMATIGDPLLDLGLFLAFWGPDRPERPALAKVQAITRVAGVPSRRALAERYAVRSGRSIEHLDWYLAFGFWKLAAIIEGAYAQYVDGRLSSPYAAGLEHDVPALLREAAAFARIA</sequence>
<dbReference type="Gene3D" id="3.90.1200.10">
    <property type="match status" value="1"/>
</dbReference>
<dbReference type="CDD" id="cd05154">
    <property type="entry name" value="ACAD10_11_N-like"/>
    <property type="match status" value="1"/>
</dbReference>
<dbReference type="RefSeq" id="WP_319954833.1">
    <property type="nucleotide sequence ID" value="NZ_JAXAVX010000007.1"/>
</dbReference>
<gene>
    <name evidence="2" type="ORF">SK069_13810</name>
</gene>
<dbReference type="PANTHER" id="PTHR47829:SF1">
    <property type="entry name" value="HAD FAMILY PHOSPHATASE"/>
    <property type="match status" value="1"/>
</dbReference>
<dbReference type="PANTHER" id="PTHR47829">
    <property type="entry name" value="HYDROLASE, PUTATIVE (AFU_ORTHOLOGUE AFUA_1G12880)-RELATED"/>
    <property type="match status" value="1"/>
</dbReference>
<keyword evidence="3" id="KW-1185">Reference proteome</keyword>
<reference evidence="2 3" key="1">
    <citation type="submission" date="2023-11" db="EMBL/GenBank/DDBJ databases">
        <authorList>
            <person name="Xu M."/>
            <person name="Jiang T."/>
        </authorList>
    </citation>
    <scope>NUCLEOTIDE SEQUENCE [LARGE SCALE GENOMIC DNA]</scope>
    <source>
        <strain evidence="2 3">SD</strain>
    </source>
</reference>
<organism evidence="2 3">
    <name type="scientific">Patulibacter brassicae</name>
    <dbReference type="NCBI Taxonomy" id="1705717"/>
    <lineage>
        <taxon>Bacteria</taxon>
        <taxon>Bacillati</taxon>
        <taxon>Actinomycetota</taxon>
        <taxon>Thermoleophilia</taxon>
        <taxon>Solirubrobacterales</taxon>
        <taxon>Patulibacteraceae</taxon>
        <taxon>Patulibacter</taxon>
    </lineage>
</organism>
<dbReference type="InterPro" id="IPR052898">
    <property type="entry name" value="ACAD10-like"/>
</dbReference>
<accession>A0ABU4VLH6</accession>
<feature type="domain" description="Aminoglycoside phosphotransferase" evidence="1">
    <location>
        <begin position="32"/>
        <end position="270"/>
    </location>
</feature>
<evidence type="ECO:0000259" key="1">
    <source>
        <dbReference type="Pfam" id="PF01636"/>
    </source>
</evidence>
<dbReference type="Pfam" id="PF01636">
    <property type="entry name" value="APH"/>
    <property type="match status" value="1"/>
</dbReference>
<dbReference type="SUPFAM" id="SSF56112">
    <property type="entry name" value="Protein kinase-like (PK-like)"/>
    <property type="match status" value="1"/>
</dbReference>
<proteinExistence type="predicted"/>
<dbReference type="Gene3D" id="3.30.200.20">
    <property type="entry name" value="Phosphorylase Kinase, domain 1"/>
    <property type="match status" value="1"/>
</dbReference>
<dbReference type="InterPro" id="IPR041726">
    <property type="entry name" value="ACAD10_11_N"/>
</dbReference>
<evidence type="ECO:0000313" key="2">
    <source>
        <dbReference type="EMBL" id="MDX8152677.1"/>
    </source>
</evidence>
<protein>
    <submittedName>
        <fullName evidence="2">Phosphotransferase family protein</fullName>
    </submittedName>
</protein>
<dbReference type="InterPro" id="IPR002575">
    <property type="entry name" value="Aminoglycoside_PTrfase"/>
</dbReference>
<dbReference type="EMBL" id="JAXAVX010000007">
    <property type="protein sequence ID" value="MDX8152677.1"/>
    <property type="molecule type" value="Genomic_DNA"/>
</dbReference>
<dbReference type="InterPro" id="IPR011009">
    <property type="entry name" value="Kinase-like_dom_sf"/>
</dbReference>
<name>A0ABU4VLH6_9ACTN</name>
<comment type="caution">
    <text evidence="2">The sequence shown here is derived from an EMBL/GenBank/DDBJ whole genome shotgun (WGS) entry which is preliminary data.</text>
</comment>
<dbReference type="Proteomes" id="UP001277761">
    <property type="component" value="Unassembled WGS sequence"/>
</dbReference>
<evidence type="ECO:0000313" key="3">
    <source>
        <dbReference type="Proteomes" id="UP001277761"/>
    </source>
</evidence>